<organism evidence="1 2">
    <name type="scientific">Halogeometricum borinquense (strain ATCC 700274 / DSM 11551 / JCM 10706 / KCTC 4070 / PR3)</name>
    <dbReference type="NCBI Taxonomy" id="469382"/>
    <lineage>
        <taxon>Archaea</taxon>
        <taxon>Methanobacteriati</taxon>
        <taxon>Methanobacteriota</taxon>
        <taxon>Stenosarchaea group</taxon>
        <taxon>Halobacteria</taxon>
        <taxon>Halobacteriales</taxon>
        <taxon>Haloferacaceae</taxon>
        <taxon>Halogeometricum</taxon>
    </lineage>
</organism>
<dbReference type="EMBL" id="CP001694">
    <property type="protein sequence ID" value="ADQ69486.1"/>
    <property type="molecule type" value="Genomic_DNA"/>
</dbReference>
<dbReference type="Proteomes" id="UP000006663">
    <property type="component" value="Plasmid pHBOR04"/>
</dbReference>
<protein>
    <recommendedName>
        <fullName evidence="3">Antibiotic ABC transporter permease</fullName>
    </recommendedName>
</protein>
<name>E4NWR6_HALBP</name>
<dbReference type="HOGENOM" id="CLU_057494_0_0_2"/>
<dbReference type="InterPro" id="IPR008928">
    <property type="entry name" value="6-hairpin_glycosidase_sf"/>
</dbReference>
<gene>
    <name evidence="1" type="ordered locus">Hbor_37810</name>
</gene>
<keyword evidence="1" id="KW-0614">Plasmid</keyword>
<keyword evidence="2" id="KW-1185">Reference proteome</keyword>
<dbReference type="GO" id="GO:0005975">
    <property type="term" value="P:carbohydrate metabolic process"/>
    <property type="evidence" value="ECO:0007669"/>
    <property type="project" value="InterPro"/>
</dbReference>
<evidence type="ECO:0000313" key="1">
    <source>
        <dbReference type="EMBL" id="ADQ69486.1"/>
    </source>
</evidence>
<proteinExistence type="predicted"/>
<evidence type="ECO:0008006" key="3">
    <source>
        <dbReference type="Google" id="ProtNLM"/>
    </source>
</evidence>
<sequence length="418" mass="47200">MKTTMSHPCSLETAERSLEWARERDYAGYDPYDGLNSPILSSVATNWFTRLVAIHGVNKSPVNLRPLLGIEPERNPKGIGLFASACLRLYEATGKETYLTEAEQLLGWLTEQTSPVTDRNAWGYNFDWQNARRFFLPAYHPSIVVTVFCARAFLEHHELTGAAWSLEVAEDAAAYIREEINVVTVDGFDAYTYTPYDEFVVINANALAAAFFLRLSDHTDDDASPTYTDDESLSGRATELFEFVLHAQDDSGAWYYSMPASDSHLSHDNFHTGFVLESLHEYATSDLGNDRARKAYEDGLEFYVRELFEADGAPKFESDTSKPYDAHASAQALITLIQSDDSDANEVAARVYDWSIANLYDSEGYFYRRIGRFFDDETPYIRWSQGWMTLALATLARAQAVHDETPEFTDRIGVPAEE</sequence>
<accession>E4NWR6</accession>
<dbReference type="SUPFAM" id="SSF48208">
    <property type="entry name" value="Six-hairpin glycosidases"/>
    <property type="match status" value="1"/>
</dbReference>
<geneLocation type="plasmid" evidence="1 2">
    <name>pHBOR04</name>
</geneLocation>
<dbReference type="Gene3D" id="1.50.10.20">
    <property type="match status" value="1"/>
</dbReference>
<dbReference type="AlphaFoldDB" id="E4NWR6"/>
<evidence type="ECO:0000313" key="2">
    <source>
        <dbReference type="Proteomes" id="UP000006663"/>
    </source>
</evidence>
<reference evidence="2" key="1">
    <citation type="journal article" date="2009" name="Stand. Genomic Sci.">
        <title>Complete genome sequence of Halogeometricum borinquense type strain (PR3).</title>
        <authorList>
            <person name="Malfatti S."/>
            <person name="Tindall B.J."/>
            <person name="Schneider S."/>
            <person name="Fahnrich R."/>
            <person name="Lapidus A."/>
            <person name="Labuttii K."/>
            <person name="Copeland A."/>
            <person name="Glavina Del Rio T."/>
            <person name="Nolan M."/>
            <person name="Chen F."/>
            <person name="Lucas S."/>
            <person name="Tice H."/>
            <person name="Cheng J.F."/>
            <person name="Bruce D."/>
            <person name="Goodwin L."/>
            <person name="Pitluck S."/>
            <person name="Anderson I."/>
            <person name="Pati A."/>
            <person name="Ivanova N."/>
            <person name="Mavromatis K."/>
            <person name="Chen A."/>
            <person name="Palaniappan K."/>
            <person name="D'haeseleer P."/>
            <person name="Goker M."/>
            <person name="Bristow J."/>
            <person name="Eisen J.A."/>
            <person name="Markowitz V."/>
            <person name="Hugenholtz P."/>
            <person name="Kyrpides N.C."/>
            <person name="Klenk H.P."/>
            <person name="Chain P."/>
        </authorList>
    </citation>
    <scope>NUCLEOTIDE SEQUENCE [LARGE SCALE GENOMIC DNA]</scope>
    <source>
        <strain evidence="2">ATCC 700274 / DSM 11551 / JCM 10706 / KCTC 4070 / PR3</strain>
        <plasmid evidence="2">pHBOR04</plasmid>
    </source>
</reference>
<dbReference type="KEGG" id="hbo:Hbor_37810"/>